<evidence type="ECO:0000256" key="2">
    <source>
        <dbReference type="ARBA" id="ARBA00001089"/>
    </source>
</evidence>
<dbReference type="NCBIfam" id="TIGR00066">
    <property type="entry name" value="g_glut_trans"/>
    <property type="match status" value="1"/>
</dbReference>
<feature type="signal peptide" evidence="6">
    <location>
        <begin position="1"/>
        <end position="21"/>
    </location>
</feature>
<evidence type="ECO:0000256" key="6">
    <source>
        <dbReference type="SAM" id="SignalP"/>
    </source>
</evidence>
<comment type="catalytic activity">
    <reaction evidence="1 5">
        <text>an S-substituted glutathione + H2O = an S-substituted L-cysteinylglycine + L-glutamate</text>
        <dbReference type="Rhea" id="RHEA:59468"/>
        <dbReference type="ChEBI" id="CHEBI:15377"/>
        <dbReference type="ChEBI" id="CHEBI:29985"/>
        <dbReference type="ChEBI" id="CHEBI:90779"/>
        <dbReference type="ChEBI" id="CHEBI:143103"/>
        <dbReference type="EC" id="3.4.19.13"/>
    </reaction>
</comment>
<protein>
    <recommendedName>
        <fullName evidence="5">Glutathione hydrolase proenzyme</fullName>
        <ecNumber evidence="5">2.3.2.2</ecNumber>
        <ecNumber evidence="5">3.4.19.13</ecNumber>
    </recommendedName>
    <component>
        <recommendedName>
            <fullName evidence="5">Glutathione hydrolase large chain</fullName>
        </recommendedName>
    </component>
    <component>
        <recommendedName>
            <fullName evidence="5">Glutathione hydrolase small chain</fullName>
        </recommendedName>
    </component>
</protein>
<dbReference type="Gene3D" id="3.60.20.40">
    <property type="match status" value="1"/>
</dbReference>
<keyword evidence="5" id="KW-0378">Hydrolase</keyword>
<dbReference type="EMBL" id="JAEDAH010000009">
    <property type="protein sequence ID" value="MCA6062426.1"/>
    <property type="molecule type" value="Genomic_DNA"/>
</dbReference>
<dbReference type="EC" id="3.4.19.13" evidence="5"/>
<keyword evidence="5" id="KW-0865">Zymogen</keyword>
<dbReference type="Pfam" id="PF01019">
    <property type="entry name" value="G_glu_transpept"/>
    <property type="match status" value="1"/>
</dbReference>
<comment type="catalytic activity">
    <reaction evidence="4 5">
        <text>an N-terminal (5-L-glutamyl)-[peptide] + an alpha-amino acid = 5-L-glutamyl amino acid + an N-terminal L-alpha-aminoacyl-[peptide]</text>
        <dbReference type="Rhea" id="RHEA:23904"/>
        <dbReference type="Rhea" id="RHEA-COMP:9780"/>
        <dbReference type="Rhea" id="RHEA-COMP:9795"/>
        <dbReference type="ChEBI" id="CHEBI:77644"/>
        <dbReference type="ChEBI" id="CHEBI:78597"/>
        <dbReference type="ChEBI" id="CHEBI:78599"/>
        <dbReference type="ChEBI" id="CHEBI:78608"/>
        <dbReference type="EC" id="2.3.2.2"/>
    </reaction>
</comment>
<dbReference type="Proteomes" id="UP000714380">
    <property type="component" value="Unassembled WGS sequence"/>
</dbReference>
<evidence type="ECO:0000256" key="4">
    <source>
        <dbReference type="ARBA" id="ARBA00047417"/>
    </source>
</evidence>
<comment type="PTM">
    <text evidence="5">Cleaved by autocatalysis into a large and a small subunit.</text>
</comment>
<dbReference type="PANTHER" id="PTHR43199">
    <property type="entry name" value="GLUTATHIONE HYDROLASE"/>
    <property type="match status" value="1"/>
</dbReference>
<dbReference type="EC" id="2.3.2.2" evidence="5"/>
<proteinExistence type="inferred from homology"/>
<sequence>MSAAWRHLTALTLTLWLGACSQTTPDSISNTPAQSAIASAHPAATEAGMAVLREGGNAFDAAIAVAASLGVVEPYSAGLGGGGFWLLYDAQQKKYRFIDAREKAPLAAHRDYYLNDDGTVDRDRAVNGPGAAAIPGQAAAFAHIASHYGTLPLARTLQAAIDQAQNGFAVDDHYRMLMNYRLQAVRRYPHSASVFLDNNEIPQQGYILRQPDLAATLQRLAKHGHDGFYNGETAQRLLKAVKQHGGDWQTEDLRSYQVIEREPLRVRFGNTEVISAPPPSSGGIALIQMLNMLSQTHWRTLDNIAQTHLLVEIMRRAYHDRARFLGDPDFVDVPTEQLISEQHNAQWLSSVRMDQATPSLSLKGPANISEGFHTTHLSVIDQAGNMVSATLSINLPFGSAFTAAGTGILLNNEMDDFSAAPGAANAYGLTGNEANAIAPGKRPLSSMTPTIVRSPQQTAVIGTPGGSRIITMVLLGTLEHLQDKPVDDWVSRKRFHHQYLPDVIQHEPDTFSSEEKAALQALGHQLKDVGRRYGNMQAILWDHESRQVSAASDPRAIGQASIEPL</sequence>
<comment type="caution">
    <text evidence="7">The sequence shown here is derived from an EMBL/GenBank/DDBJ whole genome shotgun (WGS) entry which is preliminary data.</text>
</comment>
<evidence type="ECO:0000256" key="3">
    <source>
        <dbReference type="ARBA" id="ARBA00023315"/>
    </source>
</evidence>
<organism evidence="7 8">
    <name type="scientific">Thalassolituus marinus</name>
    <dbReference type="NCBI Taxonomy" id="671053"/>
    <lineage>
        <taxon>Bacteria</taxon>
        <taxon>Pseudomonadati</taxon>
        <taxon>Pseudomonadota</taxon>
        <taxon>Gammaproteobacteria</taxon>
        <taxon>Oceanospirillales</taxon>
        <taxon>Oceanospirillaceae</taxon>
        <taxon>Thalassolituus</taxon>
    </lineage>
</organism>
<name>A0ABS7ZL21_9GAMM</name>
<evidence type="ECO:0000256" key="1">
    <source>
        <dbReference type="ARBA" id="ARBA00001049"/>
    </source>
</evidence>
<dbReference type="Gene3D" id="1.10.246.130">
    <property type="match status" value="1"/>
</dbReference>
<accession>A0ABS7ZL21</accession>
<comment type="subunit">
    <text evidence="5">This enzyme consists of two polypeptide chains, which are synthesized in precursor form from a single polypeptide.</text>
</comment>
<comment type="catalytic activity">
    <reaction evidence="2 5">
        <text>glutathione + H2O = L-cysteinylglycine + L-glutamate</text>
        <dbReference type="Rhea" id="RHEA:28807"/>
        <dbReference type="ChEBI" id="CHEBI:15377"/>
        <dbReference type="ChEBI" id="CHEBI:29985"/>
        <dbReference type="ChEBI" id="CHEBI:57925"/>
        <dbReference type="ChEBI" id="CHEBI:61694"/>
        <dbReference type="EC" id="3.4.19.13"/>
    </reaction>
</comment>
<dbReference type="SUPFAM" id="SSF56235">
    <property type="entry name" value="N-terminal nucleophile aminohydrolases (Ntn hydrolases)"/>
    <property type="match status" value="1"/>
</dbReference>
<dbReference type="RefSeq" id="WP_225671419.1">
    <property type="nucleotide sequence ID" value="NZ_JAEDAH010000009.1"/>
</dbReference>
<evidence type="ECO:0000256" key="5">
    <source>
        <dbReference type="RuleBase" id="RU368036"/>
    </source>
</evidence>
<dbReference type="InterPro" id="IPR043137">
    <property type="entry name" value="GGT_ssub_C"/>
</dbReference>
<dbReference type="InterPro" id="IPR000101">
    <property type="entry name" value="GGT_peptidase"/>
</dbReference>
<comment type="pathway">
    <text evidence="5">Sulfur metabolism; glutathione metabolism.</text>
</comment>
<keyword evidence="5 7" id="KW-0808">Transferase</keyword>
<keyword evidence="8" id="KW-1185">Reference proteome</keyword>
<keyword evidence="3 5" id="KW-0012">Acyltransferase</keyword>
<evidence type="ECO:0000313" key="8">
    <source>
        <dbReference type="Proteomes" id="UP000714380"/>
    </source>
</evidence>
<dbReference type="GO" id="GO:0103068">
    <property type="term" value="F:leukotriene C4 gamma-glutamyl transferase activity"/>
    <property type="evidence" value="ECO:0007669"/>
    <property type="project" value="UniProtKB-EC"/>
</dbReference>
<gene>
    <name evidence="7" type="primary">ggt</name>
    <name evidence="7" type="ORF">I9W95_02280</name>
</gene>
<evidence type="ECO:0000313" key="7">
    <source>
        <dbReference type="EMBL" id="MCA6062426.1"/>
    </source>
</evidence>
<keyword evidence="5" id="KW-0317">Glutathione biosynthesis</keyword>
<reference evidence="7 8" key="1">
    <citation type="submission" date="2020-12" db="EMBL/GenBank/DDBJ databases">
        <title>Novel Thalassolituus-related marine hydrocarbonoclastic bacteria mediated algae-derived hydrocarbons mineralization in twilight zone of the northern South China Sea.</title>
        <authorList>
            <person name="Dong C."/>
        </authorList>
    </citation>
    <scope>NUCLEOTIDE SEQUENCE [LARGE SCALE GENOMIC DNA]</scope>
    <source>
        <strain evidence="7 8">IMCC1826</strain>
    </source>
</reference>
<comment type="similarity">
    <text evidence="5">Belongs to the gamma-glutamyltransferase family.</text>
</comment>
<dbReference type="InterPro" id="IPR051792">
    <property type="entry name" value="GGT_bact"/>
</dbReference>
<dbReference type="PANTHER" id="PTHR43199:SF6">
    <property type="entry name" value="GLUTATHIONE HYDROLASE PROENZYME"/>
    <property type="match status" value="1"/>
</dbReference>
<feature type="chain" id="PRO_5047409614" description="Glutathione hydrolase proenzyme" evidence="6">
    <location>
        <begin position="22"/>
        <end position="565"/>
    </location>
</feature>
<dbReference type="PROSITE" id="PS51257">
    <property type="entry name" value="PROKAR_LIPOPROTEIN"/>
    <property type="match status" value="1"/>
</dbReference>
<dbReference type="InterPro" id="IPR043138">
    <property type="entry name" value="GGT_lsub"/>
</dbReference>
<dbReference type="PRINTS" id="PR01210">
    <property type="entry name" value="GGTRANSPTASE"/>
</dbReference>
<keyword evidence="6" id="KW-0732">Signal</keyword>
<dbReference type="InterPro" id="IPR029055">
    <property type="entry name" value="Ntn_hydrolases_N"/>
</dbReference>